<comment type="subcellular location">
    <subcellularLocation>
        <location evidence="1">Cell membrane</location>
        <topology evidence="1">Multi-pass membrane protein</topology>
    </subcellularLocation>
</comment>
<reference evidence="9" key="1">
    <citation type="book" date="2014" name="THE 24TH EUROPEAN CONGRESS OF CLINICAL MICROBIOLOGY AND INFECTIOUS DISEASES" publisher="ECCMID 2014" city="Barcelona, Spain">
        <title>Identification of resistance genes in three multidrug-resistant Bacteroides fragilis isolates by whole genome sequencing.</title>
        <editorList>
            <person name="Unknown"/>
            <person name="A."/>
        </editorList>
        <authorList>
            <person name="Sydenham T.V."/>
            <person name="Hasman H."/>
            <person name="Wang M."/>
            <person name="Soki J."/>
            <person name="Nagy E."/>
            <person name="Justesen U.S."/>
        </authorList>
    </citation>
    <scope>NUCLEOTIDE SEQUENCE</scope>
    <source>
        <strain evidence="9">DCMOUH0018B</strain>
    </source>
</reference>
<dbReference type="GO" id="GO:0005886">
    <property type="term" value="C:plasma membrane"/>
    <property type="evidence" value="ECO:0007669"/>
    <property type="project" value="UniProtKB-SubCell"/>
</dbReference>
<dbReference type="RefSeq" id="WP_005805693.1">
    <property type="nucleotide sequence ID" value="NZ_CAEUHN010000012.1"/>
</dbReference>
<feature type="transmembrane region" description="Helical" evidence="6">
    <location>
        <begin position="728"/>
        <end position="747"/>
    </location>
</feature>
<evidence type="ECO:0000259" key="7">
    <source>
        <dbReference type="Pfam" id="PF02687"/>
    </source>
</evidence>
<feature type="domain" description="MacB-like periplasmic core" evidence="8">
    <location>
        <begin position="23"/>
        <end position="238"/>
    </location>
</feature>
<dbReference type="AlphaFoldDB" id="A0A0I9S8S8"/>
<evidence type="ECO:0000256" key="4">
    <source>
        <dbReference type="ARBA" id="ARBA00022989"/>
    </source>
</evidence>
<evidence type="ECO:0000313" key="9">
    <source>
        <dbReference type="EMBL" id="KFX74443.1"/>
    </source>
</evidence>
<evidence type="ECO:0000256" key="6">
    <source>
        <dbReference type="SAM" id="Phobius"/>
    </source>
</evidence>
<accession>A0A0I9S8S8</accession>
<dbReference type="PANTHER" id="PTHR30572:SF18">
    <property type="entry name" value="ABC-TYPE MACROLIDE FAMILY EXPORT SYSTEM PERMEASE COMPONENT 2"/>
    <property type="match status" value="1"/>
</dbReference>
<comment type="caution">
    <text evidence="9">The sequence shown here is derived from an EMBL/GenBank/DDBJ whole genome shotgun (WGS) entry which is preliminary data.</text>
</comment>
<proteinExistence type="predicted"/>
<evidence type="ECO:0000259" key="8">
    <source>
        <dbReference type="Pfam" id="PF12704"/>
    </source>
</evidence>
<feature type="transmembrane region" description="Helical" evidence="6">
    <location>
        <begin position="274"/>
        <end position="299"/>
    </location>
</feature>
<keyword evidence="3 6" id="KW-0812">Transmembrane</keyword>
<feature type="transmembrane region" description="Helical" evidence="6">
    <location>
        <begin position="647"/>
        <end position="666"/>
    </location>
</feature>
<gene>
    <name evidence="9" type="ORF">EE52_0212280</name>
</gene>
<dbReference type="PANTHER" id="PTHR30572">
    <property type="entry name" value="MEMBRANE COMPONENT OF TRANSPORTER-RELATED"/>
    <property type="match status" value="1"/>
</dbReference>
<dbReference type="EMBL" id="JMZZ02000148">
    <property type="protein sequence ID" value="KFX74443.1"/>
    <property type="molecule type" value="Genomic_DNA"/>
</dbReference>
<sequence length="769" mass="87747">MLRHIYYTIQTLLRGRGNSIIKIVSLTLGLLVGILLFSRVAFELNYDSYYQESEKLFLTLRTVVSQGEKKEPVYDNYGKLPVAIRENFPDEVEDATLIDLFSRSSLYHEGEKKKDVILATSRSHVFSTLGIKVLSGNVSELDNVDALFVSRSLARSLFADANPIGKTVMINIDYPLTVRGVFEDIPENAEFRFDGVYSFVTRAKRFRDERGGWRGDISYICMVRFRHSEDVEKVTARMPEMMKKYMQYTKDWSEEFSFITPSQFHLQKKESRKIVNILSILGFIILLIAGMNNVLISISSLPQRAKSVGVHKCSGASTGHIYCMFLWESALLILISLLFVIVLLLCFKLEIEDLFGASLATLFAWRTLWVPALVIILLFLLIGLLPGKLFSSIPVTQVFHRFTGYRVSWKYPLLFVQFAGVAFILGLLMIILLQYNQVMSRNMGYRVDNLVIGWGPFDSMDKIDGILRGLPFIETSCNSASFIYDGHMRQSFTDINGKRFMGRVEFIDEHYVPNLGLQILQGRNVRQDGEVLVNEELVRQIGWVDSPIGQKLMEANYEWGTVVGVLKNYVAQSAYQPQVPVALVNNLERRWEANKRNLILKEPFTENLSKITALMKETFPTEDIQFRSARQEVDNQYQEVHRFRNTVVVASVAILVIVLMGLLGFVNDEVQRRSKEIAIRKVNGAKSWDIVNLLNQNIFWIALPSIFIGIVLAYVVGNKWLEQFTDQISLSAWHFLLLLLLISLLIVGSVTGKSWHIADENPVNSIKNE</sequence>
<dbReference type="InterPro" id="IPR050250">
    <property type="entry name" value="Macrolide_Exporter_MacB"/>
</dbReference>
<keyword evidence="2" id="KW-1003">Cell membrane</keyword>
<feature type="transmembrane region" description="Helical" evidence="6">
    <location>
        <begin position="368"/>
        <end position="391"/>
    </location>
</feature>
<keyword evidence="5 6" id="KW-0472">Membrane</keyword>
<feature type="transmembrane region" description="Helical" evidence="6">
    <location>
        <begin position="319"/>
        <end position="347"/>
    </location>
</feature>
<keyword evidence="4 6" id="KW-1133">Transmembrane helix</keyword>
<dbReference type="Pfam" id="PF02687">
    <property type="entry name" value="FtsX"/>
    <property type="match status" value="2"/>
</dbReference>
<dbReference type="InterPro" id="IPR025857">
    <property type="entry name" value="MacB_PCD"/>
</dbReference>
<evidence type="ECO:0000256" key="2">
    <source>
        <dbReference type="ARBA" id="ARBA00022475"/>
    </source>
</evidence>
<dbReference type="PATRIC" id="fig|817.53.peg.2533"/>
<feature type="transmembrane region" description="Helical" evidence="6">
    <location>
        <begin position="698"/>
        <end position="716"/>
    </location>
</feature>
<dbReference type="Pfam" id="PF12704">
    <property type="entry name" value="MacB_PCD"/>
    <property type="match status" value="1"/>
</dbReference>
<evidence type="ECO:0000256" key="3">
    <source>
        <dbReference type="ARBA" id="ARBA00022692"/>
    </source>
</evidence>
<name>A0A0I9S8S8_BACFG</name>
<protein>
    <submittedName>
        <fullName evidence="9">ABC transporter permease</fullName>
    </submittedName>
</protein>
<organism evidence="9">
    <name type="scientific">Bacteroides fragilis</name>
    <dbReference type="NCBI Taxonomy" id="817"/>
    <lineage>
        <taxon>Bacteria</taxon>
        <taxon>Pseudomonadati</taxon>
        <taxon>Bacteroidota</taxon>
        <taxon>Bacteroidia</taxon>
        <taxon>Bacteroidales</taxon>
        <taxon>Bacteroidaceae</taxon>
        <taxon>Bacteroides</taxon>
    </lineage>
</organism>
<evidence type="ECO:0000256" key="1">
    <source>
        <dbReference type="ARBA" id="ARBA00004651"/>
    </source>
</evidence>
<feature type="transmembrane region" description="Helical" evidence="6">
    <location>
        <begin position="411"/>
        <end position="433"/>
    </location>
</feature>
<feature type="domain" description="ABC3 transporter permease C-terminal" evidence="7">
    <location>
        <begin position="280"/>
        <end position="394"/>
    </location>
</feature>
<feature type="domain" description="ABC3 transporter permease C-terminal" evidence="7">
    <location>
        <begin position="649"/>
        <end position="762"/>
    </location>
</feature>
<evidence type="ECO:0000256" key="5">
    <source>
        <dbReference type="ARBA" id="ARBA00023136"/>
    </source>
</evidence>
<dbReference type="InterPro" id="IPR003838">
    <property type="entry name" value="ABC3_permease_C"/>
</dbReference>
<feature type="transmembrane region" description="Helical" evidence="6">
    <location>
        <begin position="20"/>
        <end position="42"/>
    </location>
</feature>
<dbReference type="GO" id="GO:0022857">
    <property type="term" value="F:transmembrane transporter activity"/>
    <property type="evidence" value="ECO:0007669"/>
    <property type="project" value="TreeGrafter"/>
</dbReference>
<reference evidence="9" key="2">
    <citation type="submission" date="2014-07" db="EMBL/GenBank/DDBJ databases">
        <title>Genetics and epidemiology of antimicrobial resistance in B. fragilis group.</title>
        <authorList>
            <person name="Sydenham T.V."/>
            <person name="Hasman H."/>
            <person name="Kemp M."/>
            <person name="Justesen U.S."/>
        </authorList>
    </citation>
    <scope>NUCLEOTIDE SEQUENCE [LARGE SCALE GENOMIC DNA]</scope>
    <source>
        <strain evidence="9">DCMOUH0018B</strain>
    </source>
</reference>